<dbReference type="PROSITE" id="PS00178">
    <property type="entry name" value="AA_TRNA_LIGASE_I"/>
    <property type="match status" value="1"/>
</dbReference>
<evidence type="ECO:0000256" key="9">
    <source>
        <dbReference type="ARBA" id="ARBA00023146"/>
    </source>
</evidence>
<dbReference type="Gene3D" id="1.10.287.380">
    <property type="entry name" value="Valyl-tRNA synthetase, C-terminal domain"/>
    <property type="match status" value="1"/>
</dbReference>
<comment type="domain">
    <text evidence="11">ValRS has two distinct active sites: one for aminoacylation and one for editing. The misactivated threonine is translocated from the active site to the editing site.</text>
</comment>
<dbReference type="NCBIfam" id="TIGR00422">
    <property type="entry name" value="valS"/>
    <property type="match status" value="1"/>
</dbReference>
<evidence type="ECO:0000259" key="13">
    <source>
        <dbReference type="Pfam" id="PF08264"/>
    </source>
</evidence>
<keyword evidence="16" id="KW-1185">Reference proteome</keyword>
<feature type="short sequence motif" description="'KMSKS' region" evidence="11">
    <location>
        <begin position="533"/>
        <end position="537"/>
    </location>
</feature>
<gene>
    <name evidence="11" type="primary">valS</name>
    <name evidence="15" type="ORF">AL399_04230</name>
</gene>
<comment type="subcellular location">
    <subcellularLocation>
        <location evidence="1 11">Cytoplasm</location>
    </subcellularLocation>
</comment>
<dbReference type="SUPFAM" id="SSF52374">
    <property type="entry name" value="Nucleotidylyl transferase"/>
    <property type="match status" value="1"/>
</dbReference>
<feature type="short sequence motif" description="'HIGH' region" evidence="11">
    <location>
        <begin position="44"/>
        <end position="54"/>
    </location>
</feature>
<dbReference type="InterPro" id="IPR002300">
    <property type="entry name" value="aa-tRNA-synth_Ia"/>
</dbReference>
<dbReference type="CDD" id="cd00817">
    <property type="entry name" value="ValRS_core"/>
    <property type="match status" value="1"/>
</dbReference>
<dbReference type="Pfam" id="PF00133">
    <property type="entry name" value="tRNA-synt_1"/>
    <property type="match status" value="1"/>
</dbReference>
<organism evidence="15 16">
    <name type="scientific">Candidatus [Bacteroides] periocalifornicus</name>
    <dbReference type="NCBI Taxonomy" id="1702214"/>
    <lineage>
        <taxon>Bacteria</taxon>
        <taxon>Pseudomonadati</taxon>
        <taxon>Bacteroidota</taxon>
    </lineage>
</organism>
<feature type="domain" description="Valyl-tRNA synthetase tRNA-binding arm" evidence="14">
    <location>
        <begin position="812"/>
        <end position="872"/>
    </location>
</feature>
<dbReference type="InterPro" id="IPR033705">
    <property type="entry name" value="Anticodon_Ia_Val"/>
</dbReference>
<keyword evidence="5 11" id="KW-0547">Nucleotide-binding</keyword>
<dbReference type="InterPro" id="IPR009080">
    <property type="entry name" value="tRNAsynth_Ia_anticodon-bd"/>
</dbReference>
<dbReference type="EC" id="6.1.1.9" evidence="11"/>
<comment type="catalytic activity">
    <reaction evidence="10 11">
        <text>tRNA(Val) + L-valine + ATP = L-valyl-tRNA(Val) + AMP + diphosphate</text>
        <dbReference type="Rhea" id="RHEA:10704"/>
        <dbReference type="Rhea" id="RHEA-COMP:9672"/>
        <dbReference type="Rhea" id="RHEA-COMP:9708"/>
        <dbReference type="ChEBI" id="CHEBI:30616"/>
        <dbReference type="ChEBI" id="CHEBI:33019"/>
        <dbReference type="ChEBI" id="CHEBI:57762"/>
        <dbReference type="ChEBI" id="CHEBI:78442"/>
        <dbReference type="ChEBI" id="CHEBI:78537"/>
        <dbReference type="ChEBI" id="CHEBI:456215"/>
        <dbReference type="EC" id="6.1.1.9"/>
    </reaction>
</comment>
<dbReference type="Gene3D" id="3.40.50.620">
    <property type="entry name" value="HUPs"/>
    <property type="match status" value="2"/>
</dbReference>
<dbReference type="Gene3D" id="1.10.730.10">
    <property type="entry name" value="Isoleucyl-tRNA Synthetase, Domain 1"/>
    <property type="match status" value="1"/>
</dbReference>
<evidence type="ECO:0000313" key="16">
    <source>
        <dbReference type="Proteomes" id="UP000054172"/>
    </source>
</evidence>
<feature type="domain" description="Aminoacyl-tRNA synthetase class Ia" evidence="12">
    <location>
        <begin position="17"/>
        <end position="570"/>
    </location>
</feature>
<dbReference type="GO" id="GO:0006438">
    <property type="term" value="P:valyl-tRNA aminoacylation"/>
    <property type="evidence" value="ECO:0007669"/>
    <property type="project" value="UniProtKB-UniRule"/>
</dbReference>
<dbReference type="PANTHER" id="PTHR11946">
    <property type="entry name" value="VALYL-TRNA SYNTHETASES"/>
    <property type="match status" value="1"/>
</dbReference>
<feature type="domain" description="Methionyl/Valyl/Leucyl/Isoleucyl-tRNA synthetase anticodon-binding" evidence="13">
    <location>
        <begin position="617"/>
        <end position="756"/>
    </location>
</feature>
<keyword evidence="4 11" id="KW-0436">Ligase</keyword>
<name>A0A0Q4B9G0_9BACT</name>
<evidence type="ECO:0000256" key="7">
    <source>
        <dbReference type="ARBA" id="ARBA00022917"/>
    </source>
</evidence>
<dbReference type="SUPFAM" id="SSF47323">
    <property type="entry name" value="Anticodon-binding domain of a subclass of class I aminoacyl-tRNA synthetases"/>
    <property type="match status" value="1"/>
</dbReference>
<evidence type="ECO:0000256" key="8">
    <source>
        <dbReference type="ARBA" id="ARBA00023054"/>
    </source>
</evidence>
<evidence type="ECO:0000256" key="4">
    <source>
        <dbReference type="ARBA" id="ARBA00022598"/>
    </source>
</evidence>
<accession>A0A0Q4B9G0</accession>
<dbReference type="InterPro" id="IPR013155">
    <property type="entry name" value="M/V/L/I-tRNA-synth_anticd-bd"/>
</dbReference>
<dbReference type="InterPro" id="IPR014729">
    <property type="entry name" value="Rossmann-like_a/b/a_fold"/>
</dbReference>
<keyword evidence="3 11" id="KW-0963">Cytoplasm</keyword>
<dbReference type="Pfam" id="PF10458">
    <property type="entry name" value="Val_tRNA-synt_C"/>
    <property type="match status" value="1"/>
</dbReference>
<keyword evidence="9 11" id="KW-0030">Aminoacyl-tRNA synthetase</keyword>
<dbReference type="GO" id="GO:0005829">
    <property type="term" value="C:cytosol"/>
    <property type="evidence" value="ECO:0007669"/>
    <property type="project" value="TreeGrafter"/>
</dbReference>
<comment type="caution">
    <text evidence="15">The sequence shown here is derived from an EMBL/GenBank/DDBJ whole genome shotgun (WGS) entry which is preliminary data.</text>
</comment>
<evidence type="ECO:0000259" key="12">
    <source>
        <dbReference type="Pfam" id="PF00133"/>
    </source>
</evidence>
<dbReference type="PATRIC" id="fig|1702214.3.peg.1566"/>
<keyword evidence="7 11" id="KW-0648">Protein biosynthesis</keyword>
<reference evidence="15" key="1">
    <citation type="submission" date="2015-08" db="EMBL/GenBank/DDBJ databases">
        <title>Candidatus Bacteriodes Periocalifornicus.</title>
        <authorList>
            <person name="McLean J.S."/>
            <person name="Kelley S."/>
        </authorList>
    </citation>
    <scope>NUCLEOTIDE SEQUENCE [LARGE SCALE GENOMIC DNA]</scope>
    <source>
        <strain evidence="15">12B</strain>
    </source>
</reference>
<dbReference type="SUPFAM" id="SSF46589">
    <property type="entry name" value="tRNA-binding arm"/>
    <property type="match status" value="1"/>
</dbReference>
<dbReference type="PRINTS" id="PR00986">
    <property type="entry name" value="TRNASYNTHVAL"/>
</dbReference>
<dbReference type="GO" id="GO:0002161">
    <property type="term" value="F:aminoacyl-tRNA deacylase activity"/>
    <property type="evidence" value="ECO:0007669"/>
    <property type="project" value="InterPro"/>
</dbReference>
<dbReference type="SUPFAM" id="SSF50677">
    <property type="entry name" value="ValRS/IleRS/LeuRS editing domain"/>
    <property type="match status" value="1"/>
</dbReference>
<protein>
    <recommendedName>
        <fullName evidence="11">Valine--tRNA ligase</fullName>
        <ecNumber evidence="11">6.1.1.9</ecNumber>
    </recommendedName>
    <alternativeName>
        <fullName evidence="11">Valyl-tRNA synthetase</fullName>
        <shortName evidence="11">ValRS</shortName>
    </alternativeName>
</protein>
<dbReference type="AlphaFoldDB" id="A0A0Q4B9G0"/>
<evidence type="ECO:0000256" key="6">
    <source>
        <dbReference type="ARBA" id="ARBA00022840"/>
    </source>
</evidence>
<dbReference type="GO" id="GO:0004832">
    <property type="term" value="F:valine-tRNA ligase activity"/>
    <property type="evidence" value="ECO:0007669"/>
    <property type="project" value="UniProtKB-UniRule"/>
</dbReference>
<proteinExistence type="inferred from homology"/>
<comment type="subunit">
    <text evidence="2 11">Monomer.</text>
</comment>
<dbReference type="InterPro" id="IPR001412">
    <property type="entry name" value="aa-tRNA-synth_I_CS"/>
</dbReference>
<comment type="function">
    <text evidence="11">Catalyzes the attachment of valine to tRNA(Val). As ValRS can inadvertently accommodate and process structurally similar amino acids such as threonine, to avoid such errors, it has a 'posttransfer' editing activity that hydrolyzes mischarged Thr-tRNA(Val) in a tRNA-dependent manner.</text>
</comment>
<dbReference type="STRING" id="1702214.AL399_04230"/>
<dbReference type="CDD" id="cd07962">
    <property type="entry name" value="Anticodon_Ia_Val"/>
    <property type="match status" value="1"/>
</dbReference>
<dbReference type="Proteomes" id="UP000054172">
    <property type="component" value="Unassembled WGS sequence"/>
</dbReference>
<dbReference type="Pfam" id="PF08264">
    <property type="entry name" value="Anticodon_1"/>
    <property type="match status" value="1"/>
</dbReference>
<sequence length="874" mass="99480">MRDLPTKYEPQAIEAYWYDYWLKHNLFHSEPDSRTPYTIVIPPPNVTGILHMGHMLNNTIQDVLVRRARMRGFNACWVPGTDHASIATEAKVVAKLKEEGIDKHSLTREQFLQHAWEWKEKHGGIILKQLRRLGASCDWQRTAFTMDEVCSESVIKVFVDLYNKGFIYKGVRMVNWDCQARTAVSDEEVVHREEPGKFYYIRYRFASGDGHLLIATTRPETIMGDVAVCVNPHDTRYTHLHGKRVIVPLVNREVPIITDEAVDMSLGTGVLKITPAHAVDDYVIGQKYGLESIDVFNPDGTIAPAGQVYVGKDRFEARTLAVKDLYAQGLVEKEESIVHSLGYSERTNSVIEPKLSMQWFLKMEQLAAPALKAVLDEEVKLIPQKFVNTYRHWMENVRDWCLSRQLWWGHRIPAWYTQDGKVVVAENEELAIEKARELTGNPSLTVADLRQDEDVLDTWFSSWLWPIELFDGIRHPHNPEIEYYYPTNDLVTAPEILFFWVARMIIAGYEYRHARPFNHVYLTGIVRDQQRRKMSKSLGNSPDPIALMDKYGADGVRMGMLLCSNAGNDLLFEESLTEQGRNFCNKVWNAFRLVQGWTADPKLEQSEPTGYAVALFTARLNEALVAIDRHFEEYRISEALLEAYRLFWDDFSGWLLEMVKPTDGKRIDQATLSQIQELFDRQLAVLHPFMPFITEELWHHLGNGRETKSLMVSDMPKAGLADPALLAEFEALKNVVGNIRSLRQSKGLSPKEPLNLLYRGELPLSPASLILAQRLSNVGNATPCQEAPAQAAPFITGGCEFFIPLEGLMAADEAKAKVLKELEYAEGFRNLTLKKLGNERFMSNAPSSVVEAERKKLADAEAKIEALKKQLGEA</sequence>
<dbReference type="HAMAP" id="MF_02004">
    <property type="entry name" value="Val_tRNA_synth_type1"/>
    <property type="match status" value="1"/>
</dbReference>
<comment type="similarity">
    <text evidence="11">Belongs to the class-I aminoacyl-tRNA synthetase family. ValS type 1 subfamily.</text>
</comment>
<evidence type="ECO:0000313" key="15">
    <source>
        <dbReference type="EMBL" id="KQM08998.1"/>
    </source>
</evidence>
<evidence type="ECO:0000256" key="3">
    <source>
        <dbReference type="ARBA" id="ARBA00022490"/>
    </source>
</evidence>
<evidence type="ECO:0000256" key="10">
    <source>
        <dbReference type="ARBA" id="ARBA00047552"/>
    </source>
</evidence>
<evidence type="ECO:0000256" key="2">
    <source>
        <dbReference type="ARBA" id="ARBA00011245"/>
    </source>
</evidence>
<keyword evidence="6 11" id="KW-0067">ATP-binding</keyword>
<keyword evidence="8 11" id="KW-0175">Coiled coil</keyword>
<dbReference type="InterPro" id="IPR037118">
    <property type="entry name" value="Val-tRNA_synth_C_sf"/>
</dbReference>
<dbReference type="NCBIfam" id="NF004349">
    <property type="entry name" value="PRK05729.1"/>
    <property type="match status" value="1"/>
</dbReference>
<comment type="domain">
    <text evidence="11">The C-terminal coiled-coil domain is crucial for aminoacylation activity.</text>
</comment>
<evidence type="ECO:0000256" key="11">
    <source>
        <dbReference type="HAMAP-Rule" id="MF_02004"/>
    </source>
</evidence>
<dbReference type="GO" id="GO:0005524">
    <property type="term" value="F:ATP binding"/>
    <property type="evidence" value="ECO:0007669"/>
    <property type="project" value="UniProtKB-UniRule"/>
</dbReference>
<evidence type="ECO:0000256" key="1">
    <source>
        <dbReference type="ARBA" id="ARBA00004496"/>
    </source>
</evidence>
<dbReference type="Gene3D" id="3.90.740.10">
    <property type="entry name" value="Valyl/Leucyl/Isoleucyl-tRNA synthetase, editing domain"/>
    <property type="match status" value="1"/>
</dbReference>
<dbReference type="PANTHER" id="PTHR11946:SF109">
    <property type="entry name" value="VALINE--TRNA LIGASE"/>
    <property type="match status" value="1"/>
</dbReference>
<feature type="binding site" evidence="11">
    <location>
        <position position="536"/>
    </location>
    <ligand>
        <name>ATP</name>
        <dbReference type="ChEBI" id="CHEBI:30616"/>
    </ligand>
</feature>
<dbReference type="InterPro" id="IPR009008">
    <property type="entry name" value="Val/Leu/Ile-tRNA-synth_edit"/>
</dbReference>
<evidence type="ECO:0000259" key="14">
    <source>
        <dbReference type="Pfam" id="PF10458"/>
    </source>
</evidence>
<evidence type="ECO:0000256" key="5">
    <source>
        <dbReference type="ARBA" id="ARBA00022741"/>
    </source>
</evidence>
<dbReference type="FunFam" id="3.40.50.620:FF:000032">
    <property type="entry name" value="Valine--tRNA ligase"/>
    <property type="match status" value="1"/>
</dbReference>
<dbReference type="InterPro" id="IPR010978">
    <property type="entry name" value="tRNA-bd_arm"/>
</dbReference>
<dbReference type="InterPro" id="IPR002303">
    <property type="entry name" value="Valyl-tRNA_ligase"/>
</dbReference>
<dbReference type="EMBL" id="LIIK01000015">
    <property type="protein sequence ID" value="KQM08998.1"/>
    <property type="molecule type" value="Genomic_DNA"/>
</dbReference>
<dbReference type="InterPro" id="IPR019499">
    <property type="entry name" value="Val-tRNA_synth_tRNA-bd"/>
</dbReference>